<dbReference type="Pfam" id="PF20732">
    <property type="entry name" value="NamZ_C"/>
    <property type="match status" value="1"/>
</dbReference>
<dbReference type="AlphaFoldDB" id="A0A923T8H1"/>
<dbReference type="InterPro" id="IPR008302">
    <property type="entry name" value="NamZ"/>
</dbReference>
<dbReference type="PANTHER" id="PTHR42915">
    <property type="entry name" value="HYPOTHETICAL 460 KDA PROTEIN IN FEUA-SIGW INTERGENIC REGION [PRECURSOR]"/>
    <property type="match status" value="1"/>
</dbReference>
<sequence>MAKVVLFFSFLVAIAANCGNSDNSAGAGARPQVLPPDPPKGGVWTEEQGMSDTVAPLPAAYFPESYLPLLTGQRLALVVNQTSTVANSHLVDTLLAMDQDVRRIFAPEHGFRGSADAGAQISDGRDSRSGLPIKSLYGKTKKPSAADLADIDVIVFDIQDVGARFYTYISTLYYVMEAAARYGKTVVVLDRPNPNGHLIDGPVLDTAFQSFVGIVPIPVAHGLTVGEFAQLVNGEGWLPEGLRVKLSVVKMPDYAHDRIYELPIPPSPNLPNQRSIYLYPSLCFFEGTPVSVGRGTSKQFQVYGHPALPFGDYYFTPTPGPGSQDPPLNGERCRGEDLTHLSLAQARGTGQLDLDRLINTYRALESAGVTFFSRPDFFDLLAGTDQLRLQILAGQSAAEIRASWQPGLAEYRVLRERYLLY</sequence>
<protein>
    <submittedName>
        <fullName evidence="4">DUF1343 domain-containing protein</fullName>
    </submittedName>
</protein>
<evidence type="ECO:0000313" key="5">
    <source>
        <dbReference type="Proteomes" id="UP000650081"/>
    </source>
</evidence>
<feature type="domain" description="Peptidoglycan beta-N-acetylmuramidase NamZ C-terminal" evidence="3">
    <location>
        <begin position="277"/>
        <end position="421"/>
    </location>
</feature>
<proteinExistence type="predicted"/>
<accession>A0A923T8H1</accession>
<keyword evidence="1" id="KW-0732">Signal</keyword>
<dbReference type="PANTHER" id="PTHR42915:SF1">
    <property type="entry name" value="PEPTIDOGLYCAN BETA-N-ACETYLMURAMIDASE NAMZ"/>
    <property type="match status" value="1"/>
</dbReference>
<reference evidence="4" key="1">
    <citation type="submission" date="2020-08" db="EMBL/GenBank/DDBJ databases">
        <title>Lewinella bacteria from marine environments.</title>
        <authorList>
            <person name="Zhong Y."/>
        </authorList>
    </citation>
    <scope>NUCLEOTIDE SEQUENCE</scope>
    <source>
        <strain evidence="4">KCTC 42187</strain>
    </source>
</reference>
<feature type="signal peptide" evidence="1">
    <location>
        <begin position="1"/>
        <end position="15"/>
    </location>
</feature>
<evidence type="ECO:0000259" key="3">
    <source>
        <dbReference type="Pfam" id="PF20732"/>
    </source>
</evidence>
<keyword evidence="5" id="KW-1185">Reference proteome</keyword>
<gene>
    <name evidence="4" type="ORF">H9S92_10360</name>
</gene>
<dbReference type="GO" id="GO:0033922">
    <property type="term" value="F:peptidoglycan beta-N-acetylmuramidase activity"/>
    <property type="evidence" value="ECO:0007669"/>
    <property type="project" value="InterPro"/>
</dbReference>
<comment type="caution">
    <text evidence="4">The sequence shown here is derived from an EMBL/GenBank/DDBJ whole genome shotgun (WGS) entry which is preliminary data.</text>
</comment>
<dbReference type="Gene3D" id="3.40.50.12170">
    <property type="entry name" value="Uncharacterised protein PF07075, DUF1343"/>
    <property type="match status" value="1"/>
</dbReference>
<dbReference type="Proteomes" id="UP000650081">
    <property type="component" value="Unassembled WGS sequence"/>
</dbReference>
<dbReference type="PIRSF" id="PIRSF016719">
    <property type="entry name" value="UCP016719"/>
    <property type="match status" value="1"/>
</dbReference>
<dbReference type="InterPro" id="IPR048502">
    <property type="entry name" value="NamZ_N"/>
</dbReference>
<dbReference type="InterPro" id="IPR048503">
    <property type="entry name" value="NamZ_C"/>
</dbReference>
<dbReference type="Gene3D" id="3.90.1150.140">
    <property type="match status" value="1"/>
</dbReference>
<evidence type="ECO:0000313" key="4">
    <source>
        <dbReference type="EMBL" id="MBC6994569.1"/>
    </source>
</evidence>
<name>A0A923T8H1_9BACT</name>
<feature type="chain" id="PRO_5037272391" evidence="1">
    <location>
        <begin position="16"/>
        <end position="421"/>
    </location>
</feature>
<evidence type="ECO:0000256" key="1">
    <source>
        <dbReference type="SAM" id="SignalP"/>
    </source>
</evidence>
<feature type="domain" description="Peptidoglycan beta-N-acetylmuramidase NamZ N-terminal" evidence="2">
    <location>
        <begin position="76"/>
        <end position="273"/>
    </location>
</feature>
<organism evidence="4 5">
    <name type="scientific">Neolewinella lacunae</name>
    <dbReference type="NCBI Taxonomy" id="1517758"/>
    <lineage>
        <taxon>Bacteria</taxon>
        <taxon>Pseudomonadati</taxon>
        <taxon>Bacteroidota</taxon>
        <taxon>Saprospiria</taxon>
        <taxon>Saprospirales</taxon>
        <taxon>Lewinellaceae</taxon>
        <taxon>Neolewinella</taxon>
    </lineage>
</organism>
<evidence type="ECO:0000259" key="2">
    <source>
        <dbReference type="Pfam" id="PF07075"/>
    </source>
</evidence>
<dbReference type="EMBL" id="JACSIT010000100">
    <property type="protein sequence ID" value="MBC6994569.1"/>
    <property type="molecule type" value="Genomic_DNA"/>
</dbReference>
<dbReference type="Pfam" id="PF07075">
    <property type="entry name" value="NamZ_N"/>
    <property type="match status" value="1"/>
</dbReference>